<dbReference type="GO" id="GO:0005737">
    <property type="term" value="C:cytoplasm"/>
    <property type="evidence" value="ECO:0007669"/>
    <property type="project" value="UniProtKB-SubCell"/>
</dbReference>
<protein>
    <recommendedName>
        <fullName evidence="8 10">Adenylosuccinate synthetase</fullName>
        <shortName evidence="8">AMPSase</shortName>
        <shortName evidence="8">AdSS</shortName>
        <ecNumber evidence="8 10">6.3.4.4</ecNumber>
    </recommendedName>
    <alternativeName>
        <fullName evidence="8">IMP--aspartate ligase</fullName>
    </alternativeName>
</protein>
<feature type="active site" description="Proton donor" evidence="8">
    <location>
        <position position="41"/>
    </location>
</feature>
<keyword evidence="12" id="KW-1185">Reference proteome</keyword>
<sequence length="430" mass="46561">MANVAVVGAQWGDEGKGKVVDWLSERADVVVRFQGGHNAGHTLVIGDKTFKLSLLPSGVVRAGKLGVIGNGVVVDPWALCSEIEKLGAQGVAVNHDNLRIAENATLILPLHRELDALREEAAGAGKIGTTGRGIGPAYEDKVGRRAIRVQDLRNLTTLSDKIDRLLVHHNALRRGLSQPEISKSELMAQLAEIAPKILPFVDVTWELLDRERRAGKRILFEGAQGALLDIDHGTYPFVTSSNTVAAQAATGSGMGPRSIGYVLGIAKAYTTRVGSGPFPTELTDEIGTRIGERGREFGTVTGRKRRCGWFDAALVRQTLKIAGVDGIALTKLDVLDGFDELKVGVGYMLDGERIDVLPAESDAQARVQPIYETLPGWTQSTQGARSWSELPAQAVKYVRYIEELIERPVTMLSTSPERDDTILMKDPFAD</sequence>
<feature type="binding site" evidence="8">
    <location>
        <position position="13"/>
    </location>
    <ligand>
        <name>Mg(2+)</name>
        <dbReference type="ChEBI" id="CHEBI:18420"/>
    </ligand>
</feature>
<dbReference type="Gene3D" id="1.10.300.10">
    <property type="entry name" value="Adenylosuccinate Synthetase, subunit A, domain 2"/>
    <property type="match status" value="1"/>
</dbReference>
<comment type="pathway">
    <text evidence="8 10">Purine metabolism; AMP biosynthesis via de novo pathway; AMP from IMP: step 1/2.</text>
</comment>
<evidence type="ECO:0000256" key="8">
    <source>
        <dbReference type="HAMAP-Rule" id="MF_00011"/>
    </source>
</evidence>
<accession>A0A109B9J9</accession>
<dbReference type="Proteomes" id="UP000059074">
    <property type="component" value="Unassembled WGS sequence"/>
</dbReference>
<feature type="binding site" evidence="8">
    <location>
        <begin position="12"/>
        <end position="18"/>
    </location>
    <ligand>
        <name>GTP</name>
        <dbReference type="ChEBI" id="CHEBI:37565"/>
    </ligand>
</feature>
<feature type="binding site" evidence="8">
    <location>
        <begin position="331"/>
        <end position="333"/>
    </location>
    <ligand>
        <name>GTP</name>
        <dbReference type="ChEBI" id="CHEBI:37565"/>
    </ligand>
</feature>
<keyword evidence="4 8" id="KW-0547">Nucleotide-binding</keyword>
<dbReference type="STRING" id="121290.APY04_3421"/>
<dbReference type="PATRIC" id="fig|121290.4.peg.1783"/>
<feature type="binding site" description="in other chain" evidence="8">
    <location>
        <position position="130"/>
    </location>
    <ligand>
        <name>IMP</name>
        <dbReference type="ChEBI" id="CHEBI:58053"/>
        <note>ligand shared between dimeric partners</note>
    </ligand>
</feature>
<feature type="binding site" evidence="8">
    <location>
        <begin position="299"/>
        <end position="305"/>
    </location>
    <ligand>
        <name>substrate</name>
    </ligand>
</feature>
<dbReference type="InterPro" id="IPR027417">
    <property type="entry name" value="P-loop_NTPase"/>
</dbReference>
<dbReference type="NCBIfam" id="TIGR00184">
    <property type="entry name" value="purA"/>
    <property type="match status" value="1"/>
</dbReference>
<dbReference type="AlphaFoldDB" id="A0A109B9J9"/>
<dbReference type="UniPathway" id="UPA00075">
    <property type="reaction ID" value="UER00335"/>
</dbReference>
<feature type="binding site" description="in other chain" evidence="8">
    <location>
        <begin position="38"/>
        <end position="41"/>
    </location>
    <ligand>
        <name>IMP</name>
        <dbReference type="ChEBI" id="CHEBI:58053"/>
        <note>ligand shared between dimeric partners</note>
    </ligand>
</feature>
<evidence type="ECO:0000256" key="5">
    <source>
        <dbReference type="ARBA" id="ARBA00022755"/>
    </source>
</evidence>
<dbReference type="GO" id="GO:0046040">
    <property type="term" value="P:IMP metabolic process"/>
    <property type="evidence" value="ECO:0007669"/>
    <property type="project" value="TreeGrafter"/>
</dbReference>
<organism evidence="11 12">
    <name type="scientific">Hyphomicrobium sulfonivorans</name>
    <dbReference type="NCBI Taxonomy" id="121290"/>
    <lineage>
        <taxon>Bacteria</taxon>
        <taxon>Pseudomonadati</taxon>
        <taxon>Pseudomonadota</taxon>
        <taxon>Alphaproteobacteria</taxon>
        <taxon>Hyphomicrobiales</taxon>
        <taxon>Hyphomicrobiaceae</taxon>
        <taxon>Hyphomicrobium</taxon>
    </lineage>
</organism>
<reference evidence="11 12" key="1">
    <citation type="submission" date="2015-10" db="EMBL/GenBank/DDBJ databases">
        <title>Transcriptomic analysis of a linuron degrading triple-species bacterial consortium.</title>
        <authorList>
            <person name="Albers P."/>
        </authorList>
    </citation>
    <scope>NUCLEOTIDE SEQUENCE [LARGE SCALE GENOMIC DNA]</scope>
    <source>
        <strain evidence="11 12">WDL6</strain>
    </source>
</reference>
<feature type="binding site" evidence="8">
    <location>
        <begin position="40"/>
        <end position="42"/>
    </location>
    <ligand>
        <name>GTP</name>
        <dbReference type="ChEBI" id="CHEBI:37565"/>
    </ligand>
</feature>
<evidence type="ECO:0000256" key="1">
    <source>
        <dbReference type="ARBA" id="ARBA00011738"/>
    </source>
</evidence>
<feature type="binding site" evidence="8">
    <location>
        <position position="40"/>
    </location>
    <ligand>
        <name>Mg(2+)</name>
        <dbReference type="ChEBI" id="CHEBI:18420"/>
    </ligand>
</feature>
<evidence type="ECO:0000313" key="12">
    <source>
        <dbReference type="Proteomes" id="UP000059074"/>
    </source>
</evidence>
<dbReference type="EC" id="6.3.4.4" evidence="8 10"/>
<evidence type="ECO:0000256" key="3">
    <source>
        <dbReference type="ARBA" id="ARBA00022723"/>
    </source>
</evidence>
<dbReference type="Gene3D" id="3.40.440.10">
    <property type="entry name" value="Adenylosuccinate Synthetase, subunit A, domain 1"/>
    <property type="match status" value="1"/>
</dbReference>
<dbReference type="PROSITE" id="PS00513">
    <property type="entry name" value="ADENYLOSUCCIN_SYN_2"/>
    <property type="match status" value="1"/>
</dbReference>
<comment type="subcellular location">
    <subcellularLocation>
        <location evidence="8">Cytoplasm</location>
    </subcellularLocation>
</comment>
<dbReference type="GO" id="GO:0004019">
    <property type="term" value="F:adenylosuccinate synthase activity"/>
    <property type="evidence" value="ECO:0007669"/>
    <property type="project" value="UniProtKB-UniRule"/>
</dbReference>
<keyword evidence="3 8" id="KW-0479">Metal-binding</keyword>
<evidence type="ECO:0000256" key="2">
    <source>
        <dbReference type="ARBA" id="ARBA00022598"/>
    </source>
</evidence>
<dbReference type="InterPro" id="IPR018220">
    <property type="entry name" value="Adenylosuccin_syn_GTP-bd"/>
</dbReference>
<dbReference type="InterPro" id="IPR001114">
    <property type="entry name" value="Adenylosuccinate_synthetase"/>
</dbReference>
<dbReference type="GO" id="GO:0005525">
    <property type="term" value="F:GTP binding"/>
    <property type="evidence" value="ECO:0007669"/>
    <property type="project" value="UniProtKB-UniRule"/>
</dbReference>
<feature type="binding site" description="in other chain" evidence="8">
    <location>
        <begin position="13"/>
        <end position="16"/>
    </location>
    <ligand>
        <name>IMP</name>
        <dbReference type="ChEBI" id="CHEBI:58053"/>
        <note>ligand shared between dimeric partners</note>
    </ligand>
</feature>
<comment type="caution">
    <text evidence="11">The sequence shown here is derived from an EMBL/GenBank/DDBJ whole genome shotgun (WGS) entry which is preliminary data.</text>
</comment>
<dbReference type="InterPro" id="IPR042111">
    <property type="entry name" value="Adenylosuccinate_synth_dom3"/>
</dbReference>
<feature type="binding site" description="in other chain" evidence="8">
    <location>
        <position position="303"/>
    </location>
    <ligand>
        <name>IMP</name>
        <dbReference type="ChEBI" id="CHEBI:58053"/>
        <note>ligand shared between dimeric partners</note>
    </ligand>
</feature>
<dbReference type="InterPro" id="IPR033128">
    <property type="entry name" value="Adenylosuccin_syn_Lys_AS"/>
</dbReference>
<evidence type="ECO:0000256" key="10">
    <source>
        <dbReference type="RuleBase" id="RU000520"/>
    </source>
</evidence>
<dbReference type="PANTHER" id="PTHR11846:SF0">
    <property type="entry name" value="ADENYLOSUCCINATE SYNTHETASE"/>
    <property type="match status" value="1"/>
</dbReference>
<name>A0A109B9J9_HYPSL</name>
<evidence type="ECO:0000256" key="4">
    <source>
        <dbReference type="ARBA" id="ARBA00022741"/>
    </source>
</evidence>
<dbReference type="FunFam" id="3.90.170.10:FF:000001">
    <property type="entry name" value="Adenylosuccinate synthetase"/>
    <property type="match status" value="1"/>
</dbReference>
<dbReference type="InterPro" id="IPR042110">
    <property type="entry name" value="Adenylosuccinate_synth_dom2"/>
</dbReference>
<feature type="binding site" evidence="8">
    <location>
        <position position="144"/>
    </location>
    <ligand>
        <name>IMP</name>
        <dbReference type="ChEBI" id="CHEBI:58053"/>
        <note>ligand shared between dimeric partners</note>
    </ligand>
</feature>
<proteinExistence type="inferred from homology"/>
<dbReference type="Pfam" id="PF00709">
    <property type="entry name" value="Adenylsucc_synt"/>
    <property type="match status" value="1"/>
</dbReference>
<dbReference type="InterPro" id="IPR042109">
    <property type="entry name" value="Adenylosuccinate_synth_dom1"/>
</dbReference>
<dbReference type="PANTHER" id="PTHR11846">
    <property type="entry name" value="ADENYLOSUCCINATE SYNTHETASE"/>
    <property type="match status" value="1"/>
</dbReference>
<feature type="active site" evidence="9">
    <location>
        <position position="141"/>
    </location>
</feature>
<dbReference type="SUPFAM" id="SSF52540">
    <property type="entry name" value="P-loop containing nucleoside triphosphate hydrolases"/>
    <property type="match status" value="1"/>
</dbReference>
<dbReference type="OrthoDB" id="9807553at2"/>
<comment type="similarity">
    <text evidence="8 10">Belongs to the adenylosuccinate synthetase family.</text>
</comment>
<comment type="function">
    <text evidence="8">Plays an important role in the de novo pathway of purine nucleotide biosynthesis. Catalyzes the first committed step in the biosynthesis of AMP from IMP.</text>
</comment>
<evidence type="ECO:0000256" key="9">
    <source>
        <dbReference type="PROSITE-ProRule" id="PRU10134"/>
    </source>
</evidence>
<keyword evidence="7 8" id="KW-0342">GTP-binding</keyword>
<keyword evidence="5 8" id="KW-0658">Purine biosynthesis</keyword>
<feature type="binding site" description="in other chain" evidence="8">
    <location>
        <position position="224"/>
    </location>
    <ligand>
        <name>IMP</name>
        <dbReference type="ChEBI" id="CHEBI:58053"/>
        <note>ligand shared between dimeric partners</note>
    </ligand>
</feature>
<dbReference type="FunFam" id="1.10.300.10:FF:000001">
    <property type="entry name" value="Adenylosuccinate synthetase"/>
    <property type="match status" value="1"/>
</dbReference>
<evidence type="ECO:0000256" key="6">
    <source>
        <dbReference type="ARBA" id="ARBA00022842"/>
    </source>
</evidence>
<comment type="catalytic activity">
    <reaction evidence="8 10">
        <text>IMP + L-aspartate + GTP = N(6)-(1,2-dicarboxyethyl)-AMP + GDP + phosphate + 2 H(+)</text>
        <dbReference type="Rhea" id="RHEA:15753"/>
        <dbReference type="ChEBI" id="CHEBI:15378"/>
        <dbReference type="ChEBI" id="CHEBI:29991"/>
        <dbReference type="ChEBI" id="CHEBI:37565"/>
        <dbReference type="ChEBI" id="CHEBI:43474"/>
        <dbReference type="ChEBI" id="CHEBI:57567"/>
        <dbReference type="ChEBI" id="CHEBI:58053"/>
        <dbReference type="ChEBI" id="CHEBI:58189"/>
        <dbReference type="EC" id="6.3.4.4"/>
    </reaction>
</comment>
<comment type="cofactor">
    <cofactor evidence="8">
        <name>Mg(2+)</name>
        <dbReference type="ChEBI" id="CHEBI:18420"/>
    </cofactor>
    <text evidence="8">Binds 1 Mg(2+) ion per subunit.</text>
</comment>
<dbReference type="SMART" id="SM00788">
    <property type="entry name" value="Adenylsucc_synt"/>
    <property type="match status" value="1"/>
</dbReference>
<dbReference type="CDD" id="cd03108">
    <property type="entry name" value="AdSS"/>
    <property type="match status" value="1"/>
</dbReference>
<dbReference type="NCBIfam" id="NF002223">
    <property type="entry name" value="PRK01117.1"/>
    <property type="match status" value="1"/>
</dbReference>
<feature type="binding site" evidence="8">
    <location>
        <position position="305"/>
    </location>
    <ligand>
        <name>GTP</name>
        <dbReference type="ChEBI" id="CHEBI:37565"/>
    </ligand>
</feature>
<gene>
    <name evidence="8" type="primary">purA</name>
    <name evidence="11" type="ORF">APY04_3421</name>
</gene>
<evidence type="ECO:0000256" key="7">
    <source>
        <dbReference type="ARBA" id="ARBA00023134"/>
    </source>
</evidence>
<keyword evidence="6 8" id="KW-0460">Magnesium</keyword>
<keyword evidence="8" id="KW-0963">Cytoplasm</keyword>
<keyword evidence="2 8" id="KW-0436">Ligase</keyword>
<comment type="subunit">
    <text evidence="1 8">Homodimer.</text>
</comment>
<dbReference type="HAMAP" id="MF_00011">
    <property type="entry name" value="Adenylosucc_synth"/>
    <property type="match status" value="1"/>
</dbReference>
<dbReference type="GO" id="GO:0044208">
    <property type="term" value="P:'de novo' AMP biosynthetic process"/>
    <property type="evidence" value="ECO:0007669"/>
    <property type="project" value="UniProtKB-UniRule"/>
</dbReference>
<dbReference type="EMBL" id="LMTR01000094">
    <property type="protein sequence ID" value="KWT64157.1"/>
    <property type="molecule type" value="Genomic_DNA"/>
</dbReference>
<evidence type="ECO:0000313" key="11">
    <source>
        <dbReference type="EMBL" id="KWT64157.1"/>
    </source>
</evidence>
<feature type="binding site" evidence="8">
    <location>
        <begin position="413"/>
        <end position="415"/>
    </location>
    <ligand>
        <name>GTP</name>
        <dbReference type="ChEBI" id="CHEBI:37565"/>
    </ligand>
</feature>
<dbReference type="RefSeq" id="WP_068465051.1">
    <property type="nucleotide sequence ID" value="NZ_LMTR01000094.1"/>
</dbReference>
<dbReference type="GO" id="GO:0000287">
    <property type="term" value="F:magnesium ion binding"/>
    <property type="evidence" value="ECO:0007669"/>
    <property type="project" value="UniProtKB-UniRule"/>
</dbReference>
<feature type="active site" description="Proton acceptor" evidence="8">
    <location>
        <position position="13"/>
    </location>
</feature>
<dbReference type="Gene3D" id="3.90.170.10">
    <property type="entry name" value="Adenylosuccinate Synthetase, subunit A, domain 3"/>
    <property type="match status" value="1"/>
</dbReference>
<dbReference type="PROSITE" id="PS01266">
    <property type="entry name" value="ADENYLOSUCCIN_SYN_1"/>
    <property type="match status" value="1"/>
</dbReference>
<feature type="binding site" description="in other chain" evidence="8">
    <location>
        <position position="239"/>
    </location>
    <ligand>
        <name>IMP</name>
        <dbReference type="ChEBI" id="CHEBI:58053"/>
        <note>ligand shared between dimeric partners</note>
    </ligand>
</feature>